<keyword evidence="3" id="KW-1185">Reference proteome</keyword>
<feature type="compositionally biased region" description="Basic and acidic residues" evidence="1">
    <location>
        <begin position="233"/>
        <end position="243"/>
    </location>
</feature>
<feature type="compositionally biased region" description="Polar residues" evidence="1">
    <location>
        <begin position="74"/>
        <end position="87"/>
    </location>
</feature>
<reference evidence="2 3" key="1">
    <citation type="submission" date="2019-02" db="EMBL/GenBank/DDBJ databases">
        <title>Genome sequencing of the rare red list fungi Phellinidium pouzarii.</title>
        <authorList>
            <person name="Buettner E."/>
            <person name="Kellner H."/>
        </authorList>
    </citation>
    <scope>NUCLEOTIDE SEQUENCE [LARGE SCALE GENOMIC DNA]</scope>
    <source>
        <strain evidence="2 3">DSM 108285</strain>
    </source>
</reference>
<feature type="compositionally biased region" description="Polar residues" evidence="1">
    <location>
        <begin position="161"/>
        <end position="170"/>
    </location>
</feature>
<dbReference type="AlphaFoldDB" id="A0A4S4LB81"/>
<dbReference type="Proteomes" id="UP000308199">
    <property type="component" value="Unassembled WGS sequence"/>
</dbReference>
<dbReference type="EMBL" id="SGPK01000083">
    <property type="protein sequence ID" value="THH08879.1"/>
    <property type="molecule type" value="Genomic_DNA"/>
</dbReference>
<evidence type="ECO:0000313" key="3">
    <source>
        <dbReference type="Proteomes" id="UP000308199"/>
    </source>
</evidence>
<feature type="compositionally biased region" description="Polar residues" evidence="1">
    <location>
        <begin position="121"/>
        <end position="141"/>
    </location>
</feature>
<evidence type="ECO:0000313" key="2">
    <source>
        <dbReference type="EMBL" id="THH08879.1"/>
    </source>
</evidence>
<dbReference type="OrthoDB" id="2554033at2759"/>
<name>A0A4S4LB81_9AGAM</name>
<feature type="compositionally biased region" description="Low complexity" evidence="1">
    <location>
        <begin position="23"/>
        <end position="32"/>
    </location>
</feature>
<feature type="compositionally biased region" description="Polar residues" evidence="1">
    <location>
        <begin position="188"/>
        <end position="202"/>
    </location>
</feature>
<sequence length="243" mass="25628">MSDTIKHSDPISIPNQHSHSRVRSVSFSASSSSEDESNSPPLRTPASPGPGPQPRVNTVQTPLSPSTSPILSYFMSSPSKSTTTSAGFGSLGRGFAPKAQEPIMEEDNDGGSPILRHARRMSTSTGWPPRFNSGTAPSATPEQHERGVALLRRLSLGSAFVQPQNNSSTSAPAPPVPAAPAPVPVPMRTSSPPAAKQPTSNSVDRKKRRGSTLGVPGDNNTRPRRAPSPMGERILKGHFDGFN</sequence>
<evidence type="ECO:0000256" key="1">
    <source>
        <dbReference type="SAM" id="MobiDB-lite"/>
    </source>
</evidence>
<proteinExistence type="predicted"/>
<feature type="compositionally biased region" description="Pro residues" evidence="1">
    <location>
        <begin position="172"/>
        <end position="185"/>
    </location>
</feature>
<accession>A0A4S4LB81</accession>
<feature type="compositionally biased region" description="Low complexity" evidence="1">
    <location>
        <begin position="61"/>
        <end position="72"/>
    </location>
</feature>
<comment type="caution">
    <text evidence="2">The sequence shown here is derived from an EMBL/GenBank/DDBJ whole genome shotgun (WGS) entry which is preliminary data.</text>
</comment>
<gene>
    <name evidence="2" type="ORF">EW145_g2404</name>
</gene>
<organism evidence="2 3">
    <name type="scientific">Phellinidium pouzarii</name>
    <dbReference type="NCBI Taxonomy" id="167371"/>
    <lineage>
        <taxon>Eukaryota</taxon>
        <taxon>Fungi</taxon>
        <taxon>Dikarya</taxon>
        <taxon>Basidiomycota</taxon>
        <taxon>Agaricomycotina</taxon>
        <taxon>Agaricomycetes</taxon>
        <taxon>Hymenochaetales</taxon>
        <taxon>Hymenochaetaceae</taxon>
        <taxon>Phellinidium</taxon>
    </lineage>
</organism>
<protein>
    <submittedName>
        <fullName evidence="2">Uncharacterized protein</fullName>
    </submittedName>
</protein>
<feature type="region of interest" description="Disordered" evidence="1">
    <location>
        <begin position="1"/>
        <end position="243"/>
    </location>
</feature>